<proteinExistence type="predicted"/>
<name>A0A2W7RHG7_9BACT</name>
<organism evidence="2 4">
    <name type="scientific">Algoriphagus ratkowskyi</name>
    <dbReference type="NCBI Taxonomy" id="57028"/>
    <lineage>
        <taxon>Bacteria</taxon>
        <taxon>Pseudomonadati</taxon>
        <taxon>Bacteroidota</taxon>
        <taxon>Cytophagia</taxon>
        <taxon>Cytophagales</taxon>
        <taxon>Cyclobacteriaceae</taxon>
        <taxon>Algoriphagus</taxon>
    </lineage>
</organism>
<dbReference type="PANTHER" id="PTHR43377">
    <property type="entry name" value="BILIVERDIN REDUCTASE A"/>
    <property type="match status" value="1"/>
</dbReference>
<dbReference type="AlphaFoldDB" id="A0A2W7RHG7"/>
<dbReference type="EMBL" id="QKZU01000006">
    <property type="protein sequence ID" value="PZX57810.1"/>
    <property type="molecule type" value="Genomic_DNA"/>
</dbReference>
<dbReference type="Proteomes" id="UP000321927">
    <property type="component" value="Unassembled WGS sequence"/>
</dbReference>
<accession>A0A2W7RHG7</accession>
<evidence type="ECO:0000259" key="1">
    <source>
        <dbReference type="Pfam" id="PF01408"/>
    </source>
</evidence>
<evidence type="ECO:0000313" key="3">
    <source>
        <dbReference type="EMBL" id="TXD79074.1"/>
    </source>
</evidence>
<feature type="domain" description="Gfo/Idh/MocA-like oxidoreductase N-terminal" evidence="1">
    <location>
        <begin position="256"/>
        <end position="307"/>
    </location>
</feature>
<evidence type="ECO:0000313" key="2">
    <source>
        <dbReference type="EMBL" id="PZX57810.1"/>
    </source>
</evidence>
<protein>
    <submittedName>
        <fullName evidence="2">Oxidoreductase family protein</fullName>
    </submittedName>
</protein>
<dbReference type="PANTHER" id="PTHR43377:SF1">
    <property type="entry name" value="BILIVERDIN REDUCTASE A"/>
    <property type="match status" value="1"/>
</dbReference>
<dbReference type="Gene3D" id="3.30.360.10">
    <property type="entry name" value="Dihydrodipicolinate Reductase, domain 2"/>
    <property type="match status" value="1"/>
</dbReference>
<dbReference type="RefSeq" id="WP_086498298.1">
    <property type="nucleotide sequence ID" value="NZ_MSSV01000002.1"/>
</dbReference>
<dbReference type="SUPFAM" id="SSF51735">
    <property type="entry name" value="NAD(P)-binding Rossmann-fold domains"/>
    <property type="match status" value="1"/>
</dbReference>
<comment type="caution">
    <text evidence="2">The sequence shown here is derived from an EMBL/GenBank/DDBJ whole genome shotgun (WGS) entry which is preliminary data.</text>
</comment>
<dbReference type="OrthoDB" id="9815825at2"/>
<dbReference type="InterPro" id="IPR000683">
    <property type="entry name" value="Gfo/Idh/MocA-like_OxRdtase_N"/>
</dbReference>
<keyword evidence="5" id="KW-1185">Reference proteome</keyword>
<evidence type="ECO:0000313" key="5">
    <source>
        <dbReference type="Proteomes" id="UP000321927"/>
    </source>
</evidence>
<dbReference type="EMBL" id="VORV01000003">
    <property type="protein sequence ID" value="TXD79074.1"/>
    <property type="molecule type" value="Genomic_DNA"/>
</dbReference>
<reference evidence="3 5" key="2">
    <citation type="submission" date="2019-08" db="EMBL/GenBank/DDBJ databases">
        <title>Genome of Algoriphagus ratkowskyi IC026.</title>
        <authorList>
            <person name="Bowman J.P."/>
        </authorList>
    </citation>
    <scope>NUCLEOTIDE SEQUENCE [LARGE SCALE GENOMIC DNA]</scope>
    <source>
        <strain evidence="3 5">IC026</strain>
    </source>
</reference>
<reference evidence="2 4" key="1">
    <citation type="submission" date="2018-06" db="EMBL/GenBank/DDBJ databases">
        <title>Genomic Encyclopedia of Archaeal and Bacterial Type Strains, Phase II (KMG-II): from individual species to whole genera.</title>
        <authorList>
            <person name="Goeker M."/>
        </authorList>
    </citation>
    <scope>NUCLEOTIDE SEQUENCE [LARGE SCALE GENOMIC DNA]</scope>
    <source>
        <strain evidence="2 4">DSM 22686</strain>
    </source>
</reference>
<dbReference type="Gene3D" id="3.40.50.720">
    <property type="entry name" value="NAD(P)-binding Rossmann-like Domain"/>
    <property type="match status" value="1"/>
</dbReference>
<dbReference type="Proteomes" id="UP000249115">
    <property type="component" value="Unassembled WGS sequence"/>
</dbReference>
<gene>
    <name evidence="3" type="ORF">ESW18_06030</name>
    <name evidence="2" type="ORF">LV84_01939</name>
</gene>
<sequence length="508" mass="58554">MNVGFQNTLISNVPDPYCSDLEVMLQVNSYAVLKPSGNSGISYSGSKLTKLWNYFQVYKFNDVLRKSLSRSFAEKIRNDKWMVVGLGELDGKEYWFFHPASQKYQSKISVSKNWIIPTLGNSIRKDGWATFPFGLLDEELLQAFDQVFPVFSGDRFSPSHEVLSNLIKQVQSLEFTPVDQVFTVEKSFELEKIQKTKSAKEAVLFGYGNYARTITLPYLRPYVELARVHEVDPSLFINSKLSSVSTSPYSDDEDSKFPVWLIAGFHHTHAQLAISALEKGVIPVIEKPIATTWEDYQQFVKVAGEMKTPFFQCFQKRYQIYNEFLREDLKVQHGDPIHFKATVFEIPLDKYHWYNWPVSGSRIISNGCHWIDHFLYLNDYCDWSGFQVDQLTKEDLVIQIKLVNGASGIITLSDTGSNRIGMREYVEFSVPGRRAFVKDSLLYQSESNEKIIRTYKTDKLAYLRKMYKEIGKKIHQGSSGDDLKTLKSTKLCLEIEDKLKTQNSEYHK</sequence>
<evidence type="ECO:0000313" key="4">
    <source>
        <dbReference type="Proteomes" id="UP000249115"/>
    </source>
</evidence>
<dbReference type="GO" id="GO:0000166">
    <property type="term" value="F:nucleotide binding"/>
    <property type="evidence" value="ECO:0007669"/>
    <property type="project" value="InterPro"/>
</dbReference>
<dbReference type="InterPro" id="IPR036291">
    <property type="entry name" value="NAD(P)-bd_dom_sf"/>
</dbReference>
<dbReference type="Pfam" id="PF01408">
    <property type="entry name" value="GFO_IDH_MocA"/>
    <property type="match status" value="1"/>
</dbReference>
<dbReference type="InterPro" id="IPR051450">
    <property type="entry name" value="Gfo/Idh/MocA_Oxidoreductases"/>
</dbReference>